<evidence type="ECO:0000313" key="2">
    <source>
        <dbReference type="Proteomes" id="UP000721415"/>
    </source>
</evidence>
<comment type="caution">
    <text evidence="1">The sequence shown here is derived from an EMBL/GenBank/DDBJ whole genome shotgun (WGS) entry which is preliminary data.</text>
</comment>
<evidence type="ECO:0000313" key="1">
    <source>
        <dbReference type="EMBL" id="MBG9986851.1"/>
    </source>
</evidence>
<name>A0ABS0LU00_9LACT</name>
<dbReference type="Pfam" id="PF11148">
    <property type="entry name" value="DUF2922"/>
    <property type="match status" value="1"/>
</dbReference>
<dbReference type="InterPro" id="IPR021321">
    <property type="entry name" value="DUF2922"/>
</dbReference>
<sequence>MNPQTVLELQFRDGAGKARKITVKNPAEGLTAPTTYEATQAIIGSDLFFSEEGTDLYAEALGARYVTRSEQEIFNAETYQPA</sequence>
<proteinExistence type="predicted"/>
<gene>
    <name evidence="1" type="ORF">HZY91_08120</name>
</gene>
<protein>
    <submittedName>
        <fullName evidence="1">DUF2922 domain-containing protein</fullName>
    </submittedName>
</protein>
<keyword evidence="2" id="KW-1185">Reference proteome</keyword>
<reference evidence="1 2" key="1">
    <citation type="submission" date="2020-07" db="EMBL/GenBank/DDBJ databases">
        <title>Facklamia lactis sp. nov., isolated from raw milk.</title>
        <authorList>
            <person name="Doll E.V."/>
            <person name="Huptas C."/>
            <person name="Staib L."/>
            <person name="Wenning M."/>
            <person name="Scherer S."/>
        </authorList>
    </citation>
    <scope>NUCLEOTIDE SEQUENCE [LARGE SCALE GENOMIC DNA]</scope>
    <source>
        <strain evidence="1 2">DSM 111018</strain>
    </source>
</reference>
<organism evidence="1 2">
    <name type="scientific">Facklamia lactis</name>
    <dbReference type="NCBI Taxonomy" id="2749967"/>
    <lineage>
        <taxon>Bacteria</taxon>
        <taxon>Bacillati</taxon>
        <taxon>Bacillota</taxon>
        <taxon>Bacilli</taxon>
        <taxon>Lactobacillales</taxon>
        <taxon>Aerococcaceae</taxon>
        <taxon>Facklamia</taxon>
    </lineage>
</organism>
<dbReference type="Proteomes" id="UP000721415">
    <property type="component" value="Unassembled WGS sequence"/>
</dbReference>
<accession>A0ABS0LU00</accession>
<dbReference type="RefSeq" id="WP_197115774.1">
    <property type="nucleotide sequence ID" value="NZ_JACBXQ010000005.1"/>
</dbReference>
<dbReference type="EMBL" id="JACBXQ010000005">
    <property type="protein sequence ID" value="MBG9986851.1"/>
    <property type="molecule type" value="Genomic_DNA"/>
</dbReference>